<dbReference type="Proteomes" id="UP001596398">
    <property type="component" value="Unassembled WGS sequence"/>
</dbReference>
<dbReference type="EMBL" id="JBHTAP010000001">
    <property type="protein sequence ID" value="MFC7235963.1"/>
    <property type="molecule type" value="Genomic_DNA"/>
</dbReference>
<sequence>MTDLRSDRVVQAVAGLAVVALLARLVLLGARPAHYDEGRVAFWTLHYLETGEFHYRFIIHGPLVQHVGAALFGLLGANDFTARLPVALAGGLLPLSALWFRHRLSDTEVGALAFFLAANPLLLYYGRFMRSSVLVAAFCFVAFAAFVRAYDGFGVRYLYLGSASLALGFGAKENAILYVLCWLGAAALLLDARLFRPRGPDSGVSWLAGRYDALRERLAGRGTTPTDWVVRWAAHGALAGLLFAVLFVFLYAPRGGDWVGLYDALANPLLLPEMLSTTADQVAEGYGYWFGGGGERTVTEFIESLGYLLRPIAAYAGPLVGLALAGFLVERWGSDSPRPFVMGAAYWGLVSIPGYALGTDINNPWILTNALVPLAIPAAVGLALVVDTGREALATDDEVNAGIVAVLLLLVVGSVVGGAAAGVYTNTTEPDNRLVQFAQPSADMRPAVDALVAASAENEGTDALFYDATGDLVDMQTDAPRTPACIRWFNALSLPWYLEAHDVATDCADTPGALPDDLPPVVVVIGDCTLPTAVECRANPDAMVPPGEMEGRLDGYERYAYLHRTTGGNDFDGFLVYVESDA</sequence>
<dbReference type="RefSeq" id="WP_276234107.1">
    <property type="nucleotide sequence ID" value="NZ_CP119802.1"/>
</dbReference>
<keyword evidence="4" id="KW-1185">Reference proteome</keyword>
<dbReference type="Pfam" id="PF13231">
    <property type="entry name" value="PMT_2"/>
    <property type="match status" value="1"/>
</dbReference>
<dbReference type="PANTHER" id="PTHR41710">
    <property type="entry name" value="GLYCOSYL TRANSFERASE, FAMILY 39"/>
    <property type="match status" value="1"/>
</dbReference>
<feature type="transmembrane region" description="Helical" evidence="1">
    <location>
        <begin position="340"/>
        <end position="358"/>
    </location>
</feature>
<feature type="transmembrane region" description="Helical" evidence="1">
    <location>
        <begin position="232"/>
        <end position="252"/>
    </location>
</feature>
<evidence type="ECO:0000313" key="4">
    <source>
        <dbReference type="Proteomes" id="UP001596398"/>
    </source>
</evidence>
<feature type="transmembrane region" description="Helical" evidence="1">
    <location>
        <begin position="12"/>
        <end position="33"/>
    </location>
</feature>
<feature type="transmembrane region" description="Helical" evidence="1">
    <location>
        <begin position="53"/>
        <end position="77"/>
    </location>
</feature>
<protein>
    <submittedName>
        <fullName evidence="3">Flippase activity-associated protein Agl23</fullName>
    </submittedName>
</protein>
<feature type="transmembrane region" description="Helical" evidence="1">
    <location>
        <begin position="175"/>
        <end position="195"/>
    </location>
</feature>
<feature type="transmembrane region" description="Helical" evidence="1">
    <location>
        <begin position="399"/>
        <end position="424"/>
    </location>
</feature>
<dbReference type="NCBIfam" id="TIGR03663">
    <property type="entry name" value="flippase activity-associated protein Agl23"/>
    <property type="match status" value="1"/>
</dbReference>
<feature type="transmembrane region" description="Helical" evidence="1">
    <location>
        <begin position="364"/>
        <end position="387"/>
    </location>
</feature>
<dbReference type="PIRSF" id="PIRSF030218">
    <property type="entry name" value="Mannosyltr_MA4085_prd"/>
    <property type="match status" value="1"/>
</dbReference>
<keyword evidence="1" id="KW-0812">Transmembrane</keyword>
<feature type="transmembrane region" description="Helical" evidence="1">
    <location>
        <begin position="108"/>
        <end position="126"/>
    </location>
</feature>
<feature type="transmembrane region" description="Helical" evidence="1">
    <location>
        <begin position="133"/>
        <end position="150"/>
    </location>
</feature>
<accession>A0ABD5ZRU5</accession>
<evidence type="ECO:0000259" key="2">
    <source>
        <dbReference type="Pfam" id="PF13231"/>
    </source>
</evidence>
<dbReference type="GeneID" id="79267665"/>
<organism evidence="3 4">
    <name type="scientific">Halosegnis marinus</name>
    <dbReference type="NCBI Taxonomy" id="3034023"/>
    <lineage>
        <taxon>Archaea</taxon>
        <taxon>Methanobacteriati</taxon>
        <taxon>Methanobacteriota</taxon>
        <taxon>Stenosarchaea group</taxon>
        <taxon>Halobacteria</taxon>
        <taxon>Halobacteriales</taxon>
        <taxon>Natronomonadaceae</taxon>
        <taxon>Halosegnis</taxon>
    </lineage>
</organism>
<feature type="transmembrane region" description="Helical" evidence="1">
    <location>
        <begin position="84"/>
        <end position="102"/>
    </location>
</feature>
<feature type="transmembrane region" description="Helical" evidence="1">
    <location>
        <begin position="307"/>
        <end position="328"/>
    </location>
</feature>
<dbReference type="PANTHER" id="PTHR41710:SF2">
    <property type="entry name" value="GLYCOSYL TRANSFERASE FAMILY 39_83 DOMAIN-CONTAINING PROTEIN"/>
    <property type="match status" value="1"/>
</dbReference>
<feature type="domain" description="Glycosyltransferase RgtA/B/C/D-like" evidence="2">
    <location>
        <begin position="60"/>
        <end position="199"/>
    </location>
</feature>
<dbReference type="InterPro" id="IPR019962">
    <property type="entry name" value="CHP03663"/>
</dbReference>
<dbReference type="InterPro" id="IPR038731">
    <property type="entry name" value="RgtA/B/C-like"/>
</dbReference>
<evidence type="ECO:0000256" key="1">
    <source>
        <dbReference type="SAM" id="Phobius"/>
    </source>
</evidence>
<reference evidence="3 4" key="1">
    <citation type="journal article" date="2019" name="Int. J. Syst. Evol. Microbiol.">
        <title>The Global Catalogue of Microorganisms (GCM) 10K type strain sequencing project: providing services to taxonomists for standard genome sequencing and annotation.</title>
        <authorList>
            <consortium name="The Broad Institute Genomics Platform"/>
            <consortium name="The Broad Institute Genome Sequencing Center for Infectious Disease"/>
            <person name="Wu L."/>
            <person name="Ma J."/>
        </authorList>
    </citation>
    <scope>NUCLEOTIDE SEQUENCE [LARGE SCALE GENOMIC DNA]</scope>
    <source>
        <strain evidence="3 4">DT85</strain>
    </source>
</reference>
<gene>
    <name evidence="3" type="ORF">ACFQJ4_11610</name>
</gene>
<dbReference type="InterPro" id="IPR016950">
    <property type="entry name" value="Manno-Trfase_MA4085_prd"/>
</dbReference>
<comment type="caution">
    <text evidence="3">The sequence shown here is derived from an EMBL/GenBank/DDBJ whole genome shotgun (WGS) entry which is preliminary data.</text>
</comment>
<evidence type="ECO:0000313" key="3">
    <source>
        <dbReference type="EMBL" id="MFC7235963.1"/>
    </source>
</evidence>
<keyword evidence="1" id="KW-0472">Membrane</keyword>
<proteinExistence type="predicted"/>
<name>A0ABD5ZRU5_9EURY</name>
<keyword evidence="1" id="KW-1133">Transmembrane helix</keyword>
<dbReference type="AlphaFoldDB" id="A0ABD5ZRU5"/>